<dbReference type="EMBL" id="FQXN01000003">
    <property type="protein sequence ID" value="SHH37923.1"/>
    <property type="molecule type" value="Genomic_DNA"/>
</dbReference>
<dbReference type="Pfam" id="PF02601">
    <property type="entry name" value="Exonuc_VII_L"/>
    <property type="match status" value="1"/>
</dbReference>
<comment type="similarity">
    <text evidence="1">Belongs to the XseA family.</text>
</comment>
<evidence type="ECO:0000313" key="3">
    <source>
        <dbReference type="EMBL" id="SHH37923.1"/>
    </source>
</evidence>
<comment type="subcellular location">
    <subcellularLocation>
        <location evidence="1">Cytoplasm</location>
    </subcellularLocation>
</comment>
<proteinExistence type="inferred from homology"/>
<dbReference type="InterPro" id="IPR003753">
    <property type="entry name" value="Exonuc_VII_L"/>
</dbReference>
<sequence>MMDKIIEFKDLIELHEYVSKKIELSGLTNEHFRFFADVVRAKNHKTGIYINVSQPYSTKYGSRNIEITVYVPARLGSIILSRLNLKSANELVGKKWIFQGRLSFYKDRMSFTFYADTIAPVGDSEIEKRRKEILEELKIKNLLMTKTHELSELEPIKKIAIISSKTAAGYEDFLKNLTVPVIYKPIVHLYESPMQGAETASGIILALNRIKESKINYDVVVIVRGGGASSDLMYFDDLNLGIEIAKFNEYCPVLSGIGHERDFTIPDYVAWKRFATPTEVARAISKQIEDNIKKLDNNWREFEILMMNFFDKFERKTDESILQIISNSINSNLKILDKTSFENVKNIYQMINLAFTSFEKNISDDFITYLSNNINNEITNNIRSLDNFRTIFLQILTSEMSKKEEKLNEIFDSLLKKKEYAAILFGGAILRNDDKFIRSVKEVRIGEKIKAYLKDGSLNLKVINEKSHTKKKEEIDIYGGNTLFKL</sequence>
<keyword evidence="1" id="KW-0269">Exonuclease</keyword>
<organism evidence="3 4">
    <name type="scientific">Thermosipho atlanticus DSM 15807</name>
    <dbReference type="NCBI Taxonomy" id="1123380"/>
    <lineage>
        <taxon>Bacteria</taxon>
        <taxon>Thermotogati</taxon>
        <taxon>Thermotogota</taxon>
        <taxon>Thermotogae</taxon>
        <taxon>Thermotogales</taxon>
        <taxon>Fervidobacteriaceae</taxon>
        <taxon>Thermosipho</taxon>
    </lineage>
</organism>
<dbReference type="NCBIfam" id="TIGR00237">
    <property type="entry name" value="xseA"/>
    <property type="match status" value="1"/>
</dbReference>
<dbReference type="PANTHER" id="PTHR30008">
    <property type="entry name" value="EXODEOXYRIBONUCLEASE 7 LARGE SUBUNIT"/>
    <property type="match status" value="1"/>
</dbReference>
<dbReference type="EC" id="3.1.11.6" evidence="1"/>
<dbReference type="GO" id="GO:0005737">
    <property type="term" value="C:cytoplasm"/>
    <property type="evidence" value="ECO:0007669"/>
    <property type="project" value="UniProtKB-SubCell"/>
</dbReference>
<dbReference type="Proteomes" id="UP000242592">
    <property type="component" value="Unassembled WGS sequence"/>
</dbReference>
<protein>
    <recommendedName>
        <fullName evidence="1">Exodeoxyribonuclease 7 large subunit</fullName>
        <ecNumber evidence="1">3.1.11.6</ecNumber>
    </recommendedName>
</protein>
<dbReference type="AlphaFoldDB" id="A0A1M5SJ39"/>
<accession>A0A1M5SJ39</accession>
<name>A0A1M5SJ39_9BACT</name>
<evidence type="ECO:0000259" key="2">
    <source>
        <dbReference type="Pfam" id="PF02601"/>
    </source>
</evidence>
<gene>
    <name evidence="3" type="ORF">SAMN02745199_0876</name>
</gene>
<keyword evidence="1" id="KW-0378">Hydrolase</keyword>
<dbReference type="STRING" id="1123380.SAMN02745199_0876"/>
<evidence type="ECO:0000313" key="4">
    <source>
        <dbReference type="Proteomes" id="UP000242592"/>
    </source>
</evidence>
<feature type="domain" description="Exonuclease VII large subunit C-terminal" evidence="2">
    <location>
        <begin position="152"/>
        <end position="460"/>
    </location>
</feature>
<keyword evidence="1" id="KW-0540">Nuclease</keyword>
<dbReference type="GO" id="GO:0008855">
    <property type="term" value="F:exodeoxyribonuclease VII activity"/>
    <property type="evidence" value="ECO:0007669"/>
    <property type="project" value="UniProtKB-UniRule"/>
</dbReference>
<reference evidence="4" key="1">
    <citation type="submission" date="2016-11" db="EMBL/GenBank/DDBJ databases">
        <authorList>
            <person name="Varghese N."/>
            <person name="Submissions S."/>
        </authorList>
    </citation>
    <scope>NUCLEOTIDE SEQUENCE [LARGE SCALE GENOMIC DNA]</scope>
    <source>
        <strain evidence="4">DSM 15807</strain>
    </source>
</reference>
<dbReference type="GO" id="GO:0009318">
    <property type="term" value="C:exodeoxyribonuclease VII complex"/>
    <property type="evidence" value="ECO:0007669"/>
    <property type="project" value="UniProtKB-UniRule"/>
</dbReference>
<evidence type="ECO:0000256" key="1">
    <source>
        <dbReference type="RuleBase" id="RU004355"/>
    </source>
</evidence>
<keyword evidence="4" id="KW-1185">Reference proteome</keyword>
<dbReference type="InterPro" id="IPR020579">
    <property type="entry name" value="Exonuc_VII_lsu_C"/>
</dbReference>
<dbReference type="PANTHER" id="PTHR30008:SF0">
    <property type="entry name" value="EXODEOXYRIBONUCLEASE 7 LARGE SUBUNIT"/>
    <property type="match status" value="1"/>
</dbReference>
<comment type="catalytic activity">
    <reaction evidence="1">
        <text>Exonucleolytic cleavage in either 5'- to 3'- or 3'- to 5'-direction to yield nucleoside 5'-phosphates.</text>
        <dbReference type="EC" id="3.1.11.6"/>
    </reaction>
</comment>
<dbReference type="GO" id="GO:0006308">
    <property type="term" value="P:DNA catabolic process"/>
    <property type="evidence" value="ECO:0007669"/>
    <property type="project" value="UniProtKB-UniRule"/>
</dbReference>